<sequence>MSRNADPEFDELTAAVTLSGPATRRCLSACAAADHAHANALKRRGMSKGPHRYPKRTNRIELQGLREEAASRDFAREQRA</sequence>
<dbReference type="AlphaFoldDB" id="A0A2S7DEN9"/>
<gene>
    <name evidence="1" type="ORF">XmelCFBP4644_12395</name>
</gene>
<comment type="caution">
    <text evidence="1">The sequence shown here is derived from an EMBL/GenBank/DDBJ whole genome shotgun (WGS) entry which is preliminary data.</text>
</comment>
<protein>
    <submittedName>
        <fullName evidence="1">Uncharacterized protein</fullName>
    </submittedName>
</protein>
<dbReference type="RefSeq" id="WP_104587530.1">
    <property type="nucleotide sequence ID" value="NZ_JAJGQH010000008.1"/>
</dbReference>
<evidence type="ECO:0000313" key="1">
    <source>
        <dbReference type="EMBL" id="PPU72271.1"/>
    </source>
</evidence>
<evidence type="ECO:0000313" key="2">
    <source>
        <dbReference type="Proteomes" id="UP000239865"/>
    </source>
</evidence>
<dbReference type="EMBL" id="MDEH01000006">
    <property type="protein sequence ID" value="PPU72271.1"/>
    <property type="molecule type" value="Genomic_DNA"/>
</dbReference>
<proteinExistence type="predicted"/>
<accession>A0A2S7DEN9</accession>
<organism evidence="1 2">
    <name type="scientific">Xanthomonas melonis</name>
    <dbReference type="NCBI Taxonomy" id="56456"/>
    <lineage>
        <taxon>Bacteria</taxon>
        <taxon>Pseudomonadati</taxon>
        <taxon>Pseudomonadota</taxon>
        <taxon>Gammaproteobacteria</taxon>
        <taxon>Lysobacterales</taxon>
        <taxon>Lysobacteraceae</taxon>
        <taxon>Xanthomonas</taxon>
    </lineage>
</organism>
<name>A0A2S7DEN9_9XANT</name>
<dbReference type="Proteomes" id="UP000239865">
    <property type="component" value="Unassembled WGS sequence"/>
</dbReference>
<dbReference type="OrthoDB" id="9977471at2"/>
<reference evidence="1 2" key="1">
    <citation type="submission" date="2016-08" db="EMBL/GenBank/DDBJ databases">
        <authorList>
            <person name="Seilhamer J.J."/>
        </authorList>
    </citation>
    <scope>NUCLEOTIDE SEQUENCE [LARGE SCALE GENOMIC DNA]</scope>
    <source>
        <strain evidence="1 2">CFBP4644</strain>
    </source>
</reference>